<dbReference type="AlphaFoldDB" id="A0A914EIW7"/>
<evidence type="ECO:0000313" key="6">
    <source>
        <dbReference type="WBParaSite" id="ACRNAN_scaffold8063.g9831.t1"/>
    </source>
</evidence>
<dbReference type="Proteomes" id="UP000887540">
    <property type="component" value="Unplaced"/>
</dbReference>
<keyword evidence="4" id="KW-0732">Signal</keyword>
<keyword evidence="5" id="KW-1185">Reference proteome</keyword>
<dbReference type="GO" id="GO:0009986">
    <property type="term" value="C:cell surface"/>
    <property type="evidence" value="ECO:0007669"/>
    <property type="project" value="InterPro"/>
</dbReference>
<reference evidence="6" key="1">
    <citation type="submission" date="2022-11" db="UniProtKB">
        <authorList>
            <consortium name="WormBaseParasite"/>
        </authorList>
    </citation>
    <scope>IDENTIFICATION</scope>
</reference>
<accession>A0A914EIW7</accession>
<evidence type="ECO:0000256" key="4">
    <source>
        <dbReference type="ARBA" id="ARBA00022729"/>
    </source>
</evidence>
<dbReference type="InterPro" id="IPR001534">
    <property type="entry name" value="Transthyretin-like"/>
</dbReference>
<dbReference type="InterPro" id="IPR038479">
    <property type="entry name" value="Transthyretin-like_sf"/>
</dbReference>
<proteinExistence type="inferred from homology"/>
<protein>
    <submittedName>
        <fullName evidence="6">Transthyretin-like family protein</fullName>
    </submittedName>
</protein>
<dbReference type="WBParaSite" id="ACRNAN_scaffold8063.g9831.t1">
    <property type="protein sequence ID" value="ACRNAN_scaffold8063.g9831.t1"/>
    <property type="gene ID" value="ACRNAN_scaffold8063.g9831"/>
</dbReference>
<evidence type="ECO:0000313" key="5">
    <source>
        <dbReference type="Proteomes" id="UP000887540"/>
    </source>
</evidence>
<organism evidence="5 6">
    <name type="scientific">Acrobeloides nanus</name>
    <dbReference type="NCBI Taxonomy" id="290746"/>
    <lineage>
        <taxon>Eukaryota</taxon>
        <taxon>Metazoa</taxon>
        <taxon>Ecdysozoa</taxon>
        <taxon>Nematoda</taxon>
        <taxon>Chromadorea</taxon>
        <taxon>Rhabditida</taxon>
        <taxon>Tylenchina</taxon>
        <taxon>Cephalobomorpha</taxon>
        <taxon>Cephaloboidea</taxon>
        <taxon>Cephalobidae</taxon>
        <taxon>Acrobeloides</taxon>
    </lineage>
</organism>
<dbReference type="Pfam" id="PF01060">
    <property type="entry name" value="TTR-52"/>
    <property type="match status" value="1"/>
</dbReference>
<dbReference type="PANTHER" id="PTHR21700:SF117">
    <property type="entry name" value="TRANSTHYRETIN-LIKE PROTEIN 33"/>
    <property type="match status" value="1"/>
</dbReference>
<evidence type="ECO:0000256" key="1">
    <source>
        <dbReference type="ARBA" id="ARBA00004613"/>
    </source>
</evidence>
<sequence>MCGDRPLSNTKVKLWDNDSGPDLDDLMADGRTDSDGRFELKGSASELTTIDPILKVYHDCDDGIMPCQRKVAFIIPDNFVNQGKDVKEYFNIGVINMQIIFEKEERDCVNR</sequence>
<dbReference type="PANTHER" id="PTHR21700">
    <property type="entry name" value="TRANSTHYRETIN-LIKE FAMILY PROTEIN-RELATED"/>
    <property type="match status" value="1"/>
</dbReference>
<comment type="similarity">
    <text evidence="2">Belongs to the nematode transthyretin-like family.</text>
</comment>
<dbReference type="Gene3D" id="2.60.40.3330">
    <property type="match status" value="1"/>
</dbReference>
<dbReference type="GO" id="GO:0005576">
    <property type="term" value="C:extracellular region"/>
    <property type="evidence" value="ECO:0007669"/>
    <property type="project" value="UniProtKB-SubCell"/>
</dbReference>
<keyword evidence="3" id="KW-0964">Secreted</keyword>
<evidence type="ECO:0000256" key="2">
    <source>
        <dbReference type="ARBA" id="ARBA00010112"/>
    </source>
</evidence>
<comment type="subcellular location">
    <subcellularLocation>
        <location evidence="1">Secreted</location>
    </subcellularLocation>
</comment>
<evidence type="ECO:0000256" key="3">
    <source>
        <dbReference type="ARBA" id="ARBA00022525"/>
    </source>
</evidence>
<name>A0A914EIW7_9BILA</name>